<keyword evidence="5 9" id="KW-0479">Metal-binding</keyword>
<evidence type="ECO:0000313" key="12">
    <source>
        <dbReference type="Proteomes" id="UP000617628"/>
    </source>
</evidence>
<dbReference type="InterPro" id="IPR034457">
    <property type="entry name" value="Organic_radical-activating"/>
</dbReference>
<keyword evidence="7 9" id="KW-0408">Iron</keyword>
<dbReference type="SUPFAM" id="SSF102114">
    <property type="entry name" value="Radical SAM enzymes"/>
    <property type="match status" value="1"/>
</dbReference>
<feature type="domain" description="Radical SAM core" evidence="10">
    <location>
        <begin position="33"/>
        <end position="252"/>
    </location>
</feature>
<dbReference type="Pfam" id="PF04055">
    <property type="entry name" value="Radical_SAM"/>
    <property type="match status" value="1"/>
</dbReference>
<dbReference type="GO" id="GO:0046872">
    <property type="term" value="F:metal ion binding"/>
    <property type="evidence" value="ECO:0007669"/>
    <property type="project" value="UniProtKB-UniRule"/>
</dbReference>
<dbReference type="SFLD" id="SFLDG01067">
    <property type="entry name" value="SPASM/twitch_domain_containing"/>
    <property type="match status" value="1"/>
</dbReference>
<dbReference type="EC" id="1.97.1.4" evidence="9"/>
<comment type="function">
    <text evidence="1">Activation of pyruvate formate-lyase 1 under anaerobic conditions by generation of an organic free radical, using S-adenosylmethionine and reduced flavodoxin as cosubstrates to produce 5'-deoxy-adenosine.</text>
</comment>
<dbReference type="InterPro" id="IPR007197">
    <property type="entry name" value="rSAM"/>
</dbReference>
<keyword evidence="12" id="KW-1185">Reference proteome</keyword>
<dbReference type="Gene3D" id="3.20.20.70">
    <property type="entry name" value="Aldolase class I"/>
    <property type="match status" value="1"/>
</dbReference>
<reference evidence="11" key="1">
    <citation type="submission" date="2021-01" db="EMBL/GenBank/DDBJ databases">
        <title>Modified the classification status of verrucomicrobia.</title>
        <authorList>
            <person name="Feng X."/>
        </authorList>
    </citation>
    <scope>NUCLEOTIDE SEQUENCE</scope>
    <source>
        <strain evidence="11">KCTC 13126</strain>
    </source>
</reference>
<keyword evidence="11" id="KW-0670">Pyruvate</keyword>
<comment type="similarity">
    <text evidence="2 9">Belongs to the organic radical-activating enzymes family.</text>
</comment>
<dbReference type="EMBL" id="JAENIL010000028">
    <property type="protein sequence ID" value="MBK1878282.1"/>
    <property type="molecule type" value="Genomic_DNA"/>
</dbReference>
<evidence type="ECO:0000256" key="4">
    <source>
        <dbReference type="ARBA" id="ARBA00022691"/>
    </source>
</evidence>
<organism evidence="11 12">
    <name type="scientific">Pelagicoccus mobilis</name>
    <dbReference type="NCBI Taxonomy" id="415221"/>
    <lineage>
        <taxon>Bacteria</taxon>
        <taxon>Pseudomonadati</taxon>
        <taxon>Verrucomicrobiota</taxon>
        <taxon>Opitutia</taxon>
        <taxon>Puniceicoccales</taxon>
        <taxon>Pelagicoccaceae</taxon>
        <taxon>Pelagicoccus</taxon>
    </lineage>
</organism>
<comment type="subcellular location">
    <subcellularLocation>
        <location evidence="9">Cytoplasm</location>
    </subcellularLocation>
</comment>
<accession>A0A934RWW1</accession>
<evidence type="ECO:0000256" key="7">
    <source>
        <dbReference type="ARBA" id="ARBA00023004"/>
    </source>
</evidence>
<evidence type="ECO:0000313" key="11">
    <source>
        <dbReference type="EMBL" id="MBK1878282.1"/>
    </source>
</evidence>
<protein>
    <recommendedName>
        <fullName evidence="9">Pyruvate formate-lyase-activating enzyme</fullName>
        <ecNumber evidence="9">1.97.1.4</ecNumber>
    </recommendedName>
</protein>
<dbReference type="GO" id="GO:0051539">
    <property type="term" value="F:4 iron, 4 sulfur cluster binding"/>
    <property type="evidence" value="ECO:0007669"/>
    <property type="project" value="UniProtKB-UniRule"/>
</dbReference>
<dbReference type="RefSeq" id="WP_200356495.1">
    <property type="nucleotide sequence ID" value="NZ_JAENIL010000028.1"/>
</dbReference>
<dbReference type="InterPro" id="IPR001989">
    <property type="entry name" value="Radical_activat_CS"/>
</dbReference>
<dbReference type="GO" id="GO:0005737">
    <property type="term" value="C:cytoplasm"/>
    <property type="evidence" value="ECO:0007669"/>
    <property type="project" value="UniProtKB-SubCell"/>
</dbReference>
<sequence>MTTTYAEPEVEIPLEEMLSEEGHIHSVETCGTVDGPGLRYVLFLHGCPLRCQYCHNPDAQGKPSGKVTTAGEALKDVVKYKNFIRSGGLTISGGEPLMQPEFVHAVFRGAKEAGLHTALDTSGFAGHHATDALLQNVDLVLLDIKSWDPDIYKETTGVRISPTLEFAERLERLGIDVWIRFVLVPGLTDVESNIDGLARFVSTLGNVAKVEILPFHKMGESKYKQLGLPYKLAETKEPSNQDIIKARSIFARYGVTAI</sequence>
<keyword evidence="8 9" id="KW-0411">Iron-sulfur</keyword>
<dbReference type="SFLD" id="SFLDS00029">
    <property type="entry name" value="Radical_SAM"/>
    <property type="match status" value="1"/>
</dbReference>
<dbReference type="PANTHER" id="PTHR30352:SF5">
    <property type="entry name" value="PYRUVATE FORMATE-LYASE 1-ACTIVATING ENZYME"/>
    <property type="match status" value="1"/>
</dbReference>
<evidence type="ECO:0000256" key="6">
    <source>
        <dbReference type="ARBA" id="ARBA00023002"/>
    </source>
</evidence>
<evidence type="ECO:0000256" key="3">
    <source>
        <dbReference type="ARBA" id="ARBA00022485"/>
    </source>
</evidence>
<keyword evidence="4 9" id="KW-0949">S-adenosyl-L-methionine</keyword>
<dbReference type="GO" id="GO:0043365">
    <property type="term" value="F:[formate-C-acetyltransferase]-activating enzyme activity"/>
    <property type="evidence" value="ECO:0007669"/>
    <property type="project" value="UniProtKB-UniRule"/>
</dbReference>
<comment type="function">
    <text evidence="9">Activation of pyruvate formate-lyase under anaerobic conditions by generation of an organic free radical, using S-adenosylmethionine and reduced flavodoxin as cosubstrates to produce 5'-deoxy-adenosine.</text>
</comment>
<evidence type="ECO:0000256" key="8">
    <source>
        <dbReference type="ARBA" id="ARBA00023014"/>
    </source>
</evidence>
<keyword evidence="9" id="KW-0963">Cytoplasm</keyword>
<dbReference type="PANTHER" id="PTHR30352">
    <property type="entry name" value="PYRUVATE FORMATE-LYASE-ACTIVATING ENZYME"/>
    <property type="match status" value="1"/>
</dbReference>
<dbReference type="GO" id="GO:0016829">
    <property type="term" value="F:lyase activity"/>
    <property type="evidence" value="ECO:0007669"/>
    <property type="project" value="UniProtKB-KW"/>
</dbReference>
<keyword evidence="6 9" id="KW-0560">Oxidoreductase</keyword>
<keyword evidence="3 9" id="KW-0004">4Fe-4S</keyword>
<dbReference type="PROSITE" id="PS51918">
    <property type="entry name" value="RADICAL_SAM"/>
    <property type="match status" value="1"/>
</dbReference>
<proteinExistence type="inferred from homology"/>
<dbReference type="AlphaFoldDB" id="A0A934RWW1"/>
<comment type="cofactor">
    <cofactor evidence="9">
        <name>[4Fe-4S] cluster</name>
        <dbReference type="ChEBI" id="CHEBI:49883"/>
    </cofactor>
    <text evidence="9">Binds 1 [4Fe-4S] cluster. The cluster is coordinated with 3 cysteines and an exchangeable S-adenosyl-L-methionine.</text>
</comment>
<dbReference type="InterPro" id="IPR012838">
    <property type="entry name" value="PFL1_activating"/>
</dbReference>
<evidence type="ECO:0000256" key="1">
    <source>
        <dbReference type="ARBA" id="ARBA00002918"/>
    </source>
</evidence>
<comment type="catalytic activity">
    <reaction evidence="9">
        <text>glycyl-[formate C-acetyltransferase] + reduced [flavodoxin] + S-adenosyl-L-methionine = glycin-2-yl radical-[formate C-acetyltransferase] + semiquinone [flavodoxin] + 5'-deoxyadenosine + L-methionine + H(+)</text>
        <dbReference type="Rhea" id="RHEA:19225"/>
        <dbReference type="Rhea" id="RHEA-COMP:10622"/>
        <dbReference type="Rhea" id="RHEA-COMP:12190"/>
        <dbReference type="Rhea" id="RHEA-COMP:12191"/>
        <dbReference type="Rhea" id="RHEA-COMP:14480"/>
        <dbReference type="ChEBI" id="CHEBI:15378"/>
        <dbReference type="ChEBI" id="CHEBI:17319"/>
        <dbReference type="ChEBI" id="CHEBI:29947"/>
        <dbReference type="ChEBI" id="CHEBI:32722"/>
        <dbReference type="ChEBI" id="CHEBI:57618"/>
        <dbReference type="ChEBI" id="CHEBI:57844"/>
        <dbReference type="ChEBI" id="CHEBI:59789"/>
        <dbReference type="ChEBI" id="CHEBI:140311"/>
        <dbReference type="EC" id="1.97.1.4"/>
    </reaction>
</comment>
<dbReference type="CDD" id="cd01335">
    <property type="entry name" value="Radical_SAM"/>
    <property type="match status" value="1"/>
</dbReference>
<name>A0A934RWW1_9BACT</name>
<dbReference type="InterPro" id="IPR012839">
    <property type="entry name" value="Organic_radical_activase"/>
</dbReference>
<keyword evidence="11" id="KW-0456">Lyase</keyword>
<evidence type="ECO:0000256" key="2">
    <source>
        <dbReference type="ARBA" id="ARBA00009777"/>
    </source>
</evidence>
<dbReference type="InterPro" id="IPR013785">
    <property type="entry name" value="Aldolase_TIM"/>
</dbReference>
<dbReference type="SFLD" id="SFLDG01066">
    <property type="entry name" value="organic_radical-activating_enz"/>
    <property type="match status" value="1"/>
</dbReference>
<dbReference type="PROSITE" id="PS01087">
    <property type="entry name" value="RADICAL_ACTIVATING"/>
    <property type="match status" value="1"/>
</dbReference>
<evidence type="ECO:0000256" key="5">
    <source>
        <dbReference type="ARBA" id="ARBA00022723"/>
    </source>
</evidence>
<dbReference type="PIRSF" id="PIRSF000371">
    <property type="entry name" value="PFL_act_enz"/>
    <property type="match status" value="1"/>
</dbReference>
<dbReference type="InterPro" id="IPR058240">
    <property type="entry name" value="rSAM_sf"/>
</dbReference>
<evidence type="ECO:0000259" key="10">
    <source>
        <dbReference type="PROSITE" id="PS51918"/>
    </source>
</evidence>
<gene>
    <name evidence="11" type="primary">pflA</name>
    <name evidence="11" type="ORF">JIN87_15485</name>
</gene>
<dbReference type="Proteomes" id="UP000617628">
    <property type="component" value="Unassembled WGS sequence"/>
</dbReference>
<evidence type="ECO:0000256" key="9">
    <source>
        <dbReference type="RuleBase" id="RU362053"/>
    </source>
</evidence>
<dbReference type="NCBIfam" id="TIGR02493">
    <property type="entry name" value="PFLA"/>
    <property type="match status" value="1"/>
</dbReference>
<comment type="caution">
    <text evidence="11">The sequence shown here is derived from an EMBL/GenBank/DDBJ whole genome shotgun (WGS) entry which is preliminary data.</text>
</comment>